<keyword evidence="1" id="KW-1133">Transmembrane helix</keyword>
<dbReference type="InterPro" id="IPR009597">
    <property type="entry name" value="DUF1206"/>
</dbReference>
<dbReference type="OrthoDB" id="1490880at2"/>
<name>A0A5B7X1S7_9FLAO</name>
<dbReference type="Proteomes" id="UP000309016">
    <property type="component" value="Chromosome"/>
</dbReference>
<feature type="transmembrane region" description="Helical" evidence="1">
    <location>
        <begin position="81"/>
        <end position="100"/>
    </location>
</feature>
<feature type="transmembrane region" description="Helical" evidence="1">
    <location>
        <begin position="31"/>
        <end position="52"/>
    </location>
</feature>
<feature type="domain" description="DUF1206" evidence="2">
    <location>
        <begin position="12"/>
        <end position="53"/>
    </location>
</feature>
<feature type="domain" description="DUF1206" evidence="2">
    <location>
        <begin position="80"/>
        <end position="146"/>
    </location>
</feature>
<proteinExistence type="predicted"/>
<evidence type="ECO:0000256" key="1">
    <source>
        <dbReference type="SAM" id="Phobius"/>
    </source>
</evidence>
<feature type="transmembrane region" description="Helical" evidence="1">
    <location>
        <begin position="120"/>
        <end position="144"/>
    </location>
</feature>
<organism evidence="3 4">
    <name type="scientific">Antarcticibacterium flavum</name>
    <dbReference type="NCBI Taxonomy" id="2058175"/>
    <lineage>
        <taxon>Bacteria</taxon>
        <taxon>Pseudomonadati</taxon>
        <taxon>Bacteroidota</taxon>
        <taxon>Flavobacteriia</taxon>
        <taxon>Flavobacteriales</taxon>
        <taxon>Flavobacteriaceae</taxon>
        <taxon>Antarcticibacterium</taxon>
    </lineage>
</organism>
<keyword evidence="1" id="KW-0812">Transmembrane</keyword>
<accession>A0A5B7X1S7</accession>
<dbReference type="KEGG" id="afla:FHG64_08985"/>
<reference evidence="3 4" key="1">
    <citation type="submission" date="2019-06" db="EMBL/GenBank/DDBJ databases">
        <title>Complete genome sequence of Antarcticibacterium flavum KCTC 52984T from an Antarctic marine sediment.</title>
        <authorList>
            <person name="Lee Y.M."/>
            <person name="Shin S.C."/>
        </authorList>
    </citation>
    <scope>NUCLEOTIDE SEQUENCE [LARGE SCALE GENOMIC DNA]</scope>
    <source>
        <strain evidence="3 4">KCTC 52984</strain>
    </source>
</reference>
<evidence type="ECO:0000313" key="3">
    <source>
        <dbReference type="EMBL" id="QCY69514.1"/>
    </source>
</evidence>
<gene>
    <name evidence="3" type="ORF">FHG64_08985</name>
</gene>
<keyword evidence="4" id="KW-1185">Reference proteome</keyword>
<dbReference type="EMBL" id="CP040812">
    <property type="protein sequence ID" value="QCY69514.1"/>
    <property type="molecule type" value="Genomic_DNA"/>
</dbReference>
<evidence type="ECO:0000259" key="2">
    <source>
        <dbReference type="Pfam" id="PF06724"/>
    </source>
</evidence>
<dbReference type="Pfam" id="PF06724">
    <property type="entry name" value="DUF1206"/>
    <property type="match status" value="2"/>
</dbReference>
<protein>
    <submittedName>
        <fullName evidence="3">DUF1206 domain-containing protein</fullName>
    </submittedName>
</protein>
<evidence type="ECO:0000313" key="4">
    <source>
        <dbReference type="Proteomes" id="UP000309016"/>
    </source>
</evidence>
<sequence length="154" mass="17254">MGNSKASVEDNDNGDEKAALWELLSMDWGKALLWLLAAIIVGQAIQQFYIAYTASYMKKIDNYPSIKHEYDFIRKSGRMGYISRGVVFGILAFFIVEVILQHNANAYQGTEGALQYLLTFSYGTWLLGVVALGLTLYGLFNVMVARHANLTRLT</sequence>
<keyword evidence="1" id="KW-0472">Membrane</keyword>
<dbReference type="AlphaFoldDB" id="A0A5B7X1S7"/>